<keyword evidence="2" id="KW-0560">Oxidoreductase</keyword>
<protein>
    <submittedName>
        <fullName evidence="2">Antibiotic biosynthesis monooxygenase</fullName>
    </submittedName>
</protein>
<gene>
    <name evidence="2" type="ordered locus">Swoo_4802</name>
</gene>
<dbReference type="PROSITE" id="PS51725">
    <property type="entry name" value="ABM"/>
    <property type="match status" value="1"/>
</dbReference>
<dbReference type="Gene3D" id="3.30.70.100">
    <property type="match status" value="1"/>
</dbReference>
<name>B1KP20_SHEWM</name>
<keyword evidence="2" id="KW-0503">Monooxygenase</keyword>
<sequence length="92" mass="10280">MIVRVGEFQAAAGQAEALYQFLLSLAPYIQGSKGCLSYQVLRKEGEVNEFAVIERWDSVEHHQLSVKGFPPEQMQAAMPLFGAAPKGTYYRE</sequence>
<evidence type="ECO:0000259" key="1">
    <source>
        <dbReference type="PROSITE" id="PS51725"/>
    </source>
</evidence>
<dbReference type="eggNOG" id="COG1359">
    <property type="taxonomic scope" value="Bacteria"/>
</dbReference>
<dbReference type="GO" id="GO:0004497">
    <property type="term" value="F:monooxygenase activity"/>
    <property type="evidence" value="ECO:0007669"/>
    <property type="project" value="UniProtKB-KW"/>
</dbReference>
<dbReference type="InterPro" id="IPR007138">
    <property type="entry name" value="ABM_dom"/>
</dbReference>
<dbReference type="SUPFAM" id="SSF54909">
    <property type="entry name" value="Dimeric alpha+beta barrel"/>
    <property type="match status" value="1"/>
</dbReference>
<dbReference type="InterPro" id="IPR011008">
    <property type="entry name" value="Dimeric_a/b-barrel"/>
</dbReference>
<keyword evidence="3" id="KW-1185">Reference proteome</keyword>
<dbReference type="Pfam" id="PF03992">
    <property type="entry name" value="ABM"/>
    <property type="match status" value="1"/>
</dbReference>
<proteinExistence type="predicted"/>
<organism evidence="2 3">
    <name type="scientific">Shewanella woodyi (strain ATCC 51908 / MS32)</name>
    <dbReference type="NCBI Taxonomy" id="392500"/>
    <lineage>
        <taxon>Bacteria</taxon>
        <taxon>Pseudomonadati</taxon>
        <taxon>Pseudomonadota</taxon>
        <taxon>Gammaproteobacteria</taxon>
        <taxon>Alteromonadales</taxon>
        <taxon>Shewanellaceae</taxon>
        <taxon>Shewanella</taxon>
    </lineage>
</organism>
<dbReference type="Proteomes" id="UP000002168">
    <property type="component" value="Chromosome"/>
</dbReference>
<dbReference type="STRING" id="392500.Swoo_4802"/>
<evidence type="ECO:0000313" key="2">
    <source>
        <dbReference type="EMBL" id="ACA89051.1"/>
    </source>
</evidence>
<dbReference type="AlphaFoldDB" id="B1KP20"/>
<accession>B1KP20</accession>
<dbReference type="KEGG" id="swd:Swoo_4802"/>
<reference evidence="2 3" key="1">
    <citation type="submission" date="2008-02" db="EMBL/GenBank/DDBJ databases">
        <title>Complete sequence of Shewanella woodyi ATCC 51908.</title>
        <authorList>
            <consortium name="US DOE Joint Genome Institute"/>
            <person name="Copeland A."/>
            <person name="Lucas S."/>
            <person name="Lapidus A."/>
            <person name="Glavina del Rio T."/>
            <person name="Dalin E."/>
            <person name="Tice H."/>
            <person name="Bruce D."/>
            <person name="Goodwin L."/>
            <person name="Pitluck S."/>
            <person name="Sims D."/>
            <person name="Brettin T."/>
            <person name="Detter J.C."/>
            <person name="Han C."/>
            <person name="Kuske C.R."/>
            <person name="Schmutz J."/>
            <person name="Larimer F."/>
            <person name="Land M."/>
            <person name="Hauser L."/>
            <person name="Kyrpides N."/>
            <person name="Lykidis A."/>
            <person name="Zhao J.-S."/>
            <person name="Richardson P."/>
        </authorList>
    </citation>
    <scope>NUCLEOTIDE SEQUENCE [LARGE SCALE GENOMIC DNA]</scope>
    <source>
        <strain evidence="3">ATCC 51908 / MS32</strain>
    </source>
</reference>
<evidence type="ECO:0000313" key="3">
    <source>
        <dbReference type="Proteomes" id="UP000002168"/>
    </source>
</evidence>
<feature type="domain" description="ABM" evidence="1">
    <location>
        <begin position="2"/>
        <end position="90"/>
    </location>
</feature>
<dbReference type="EMBL" id="CP000961">
    <property type="protein sequence ID" value="ACA89051.1"/>
    <property type="molecule type" value="Genomic_DNA"/>
</dbReference>
<dbReference type="HOGENOM" id="CLU_183824_0_0_6"/>